<evidence type="ECO:0000256" key="1">
    <source>
        <dbReference type="SAM" id="MobiDB-lite"/>
    </source>
</evidence>
<dbReference type="PATRIC" id="fig|1031711.3.peg.2127"/>
<dbReference type="KEGG" id="rsn:RSPO_c02183"/>
<reference evidence="2 3" key="1">
    <citation type="journal article" date="2011" name="J. Bacteriol.">
        <title>Complete genome sequence of the plant pathogen Ralstonia solanacearum strain Po82.</title>
        <authorList>
            <person name="Xu J."/>
            <person name="Zheng H.J."/>
            <person name="Liu L."/>
            <person name="Pan Z.C."/>
            <person name="Prior P."/>
            <person name="Tang B."/>
            <person name="Xu J.S."/>
            <person name="Zhang H."/>
            <person name="Tian Q."/>
            <person name="Zhang L.Q."/>
            <person name="Feng J."/>
        </authorList>
    </citation>
    <scope>NUCLEOTIDE SEQUENCE [LARGE SCALE GENOMIC DNA]</scope>
    <source>
        <strain evidence="2 3">Po82</strain>
    </source>
</reference>
<sequence>MQGFQFCQMHRRMNGKSPDGQRIRDEAGRGKVERTLGETDWLQS</sequence>
<gene>
    <name evidence="2" type="ordered locus">RSPO_c02183</name>
</gene>
<proteinExistence type="predicted"/>
<dbReference type="AlphaFoldDB" id="F6G345"/>
<dbReference type="HOGENOM" id="CLU_3221110_0_0_4"/>
<dbReference type="Proteomes" id="UP000007953">
    <property type="component" value="Chromosome"/>
</dbReference>
<evidence type="ECO:0000313" key="2">
    <source>
        <dbReference type="EMBL" id="AEG69479.1"/>
    </source>
</evidence>
<organism evidence="2 3">
    <name type="scientific">Ralstonia solanacearum (strain Po82)</name>
    <dbReference type="NCBI Taxonomy" id="1031711"/>
    <lineage>
        <taxon>Bacteria</taxon>
        <taxon>Pseudomonadati</taxon>
        <taxon>Pseudomonadota</taxon>
        <taxon>Betaproteobacteria</taxon>
        <taxon>Burkholderiales</taxon>
        <taxon>Burkholderiaceae</taxon>
        <taxon>Ralstonia</taxon>
        <taxon>Ralstonia solanacearum species complex</taxon>
    </lineage>
</organism>
<protein>
    <submittedName>
        <fullName evidence="2">Uncharacterized protein</fullName>
    </submittedName>
</protein>
<name>F6G345_RALS8</name>
<dbReference type="EMBL" id="CP002819">
    <property type="protein sequence ID" value="AEG69479.1"/>
    <property type="molecule type" value="Genomic_DNA"/>
</dbReference>
<feature type="compositionally biased region" description="Basic and acidic residues" evidence="1">
    <location>
        <begin position="19"/>
        <end position="37"/>
    </location>
</feature>
<evidence type="ECO:0000313" key="3">
    <source>
        <dbReference type="Proteomes" id="UP000007953"/>
    </source>
</evidence>
<feature type="region of interest" description="Disordered" evidence="1">
    <location>
        <begin position="1"/>
        <end position="44"/>
    </location>
</feature>
<accession>F6G345</accession>